<gene>
    <name evidence="1" type="ORF">B296_00011206</name>
</gene>
<name>A0A427AMF8_ENSVE</name>
<dbReference type="Proteomes" id="UP000287651">
    <property type="component" value="Unassembled WGS sequence"/>
</dbReference>
<reference evidence="1 2" key="1">
    <citation type="journal article" date="2014" name="Agronomy (Basel)">
        <title>A Draft Genome Sequence for Ensete ventricosum, the Drought-Tolerant Tree Against Hunger.</title>
        <authorList>
            <person name="Harrison J."/>
            <person name="Moore K.A."/>
            <person name="Paszkiewicz K."/>
            <person name="Jones T."/>
            <person name="Grant M."/>
            <person name="Ambacheew D."/>
            <person name="Muzemil S."/>
            <person name="Studholme D.J."/>
        </authorList>
    </citation>
    <scope>NUCLEOTIDE SEQUENCE [LARGE SCALE GENOMIC DNA]</scope>
</reference>
<evidence type="ECO:0000313" key="1">
    <source>
        <dbReference type="EMBL" id="RRT77435.1"/>
    </source>
</evidence>
<organism evidence="1 2">
    <name type="scientific">Ensete ventricosum</name>
    <name type="common">Abyssinian banana</name>
    <name type="synonym">Musa ensete</name>
    <dbReference type="NCBI Taxonomy" id="4639"/>
    <lineage>
        <taxon>Eukaryota</taxon>
        <taxon>Viridiplantae</taxon>
        <taxon>Streptophyta</taxon>
        <taxon>Embryophyta</taxon>
        <taxon>Tracheophyta</taxon>
        <taxon>Spermatophyta</taxon>
        <taxon>Magnoliopsida</taxon>
        <taxon>Liliopsida</taxon>
        <taxon>Zingiberales</taxon>
        <taxon>Musaceae</taxon>
        <taxon>Ensete</taxon>
    </lineage>
</organism>
<dbReference type="PANTHER" id="PTHR32387">
    <property type="entry name" value="WU:FJ29H11"/>
    <property type="match status" value="1"/>
</dbReference>
<accession>A0A427AMF8</accession>
<protein>
    <submittedName>
        <fullName evidence="1">Uncharacterized protein</fullName>
    </submittedName>
</protein>
<comment type="caution">
    <text evidence="1">The sequence shown here is derived from an EMBL/GenBank/DDBJ whole genome shotgun (WGS) entry which is preliminary data.</text>
</comment>
<dbReference type="PANTHER" id="PTHR32387:SF3">
    <property type="entry name" value="ATP_DNA BINDING PROTEIN"/>
    <property type="match status" value="1"/>
</dbReference>
<proteinExistence type="predicted"/>
<evidence type="ECO:0000313" key="2">
    <source>
        <dbReference type="Proteomes" id="UP000287651"/>
    </source>
</evidence>
<sequence length="1777" mass="199685">MALVRVCPSPTAPTTICPLPSLFQDSAAPSMVGSWILAPSGPHQVGDSIAMPCHTFSDITFVDDSLLTTSSLSVEKNPCFFSISRPLLSSTEPSTLPLPNGGEAGDEEEGVLAEVTIDKTHARVISFLTIFNLTLCINLFQQNAEDNKYKEGVTPSLEFVITSKDITMTGASSTLLLFNNEIGFSPANIDSICRIGKSTKKGRRHLGYIGEKGMLFNFVMPIEYFCCRKVGNGYQIRFNEEPSPDCNLGYIVPEWVESNPNLFDIQHIYGSSKSLPSTTIILPLKSEKESTVKKQLSSLHPEVLLFLSKVRQLSVREVNDDPKLNTVSQISISSEANYQMRKNLNAESYTLHLAAQEVDENDEEACCYYMWKQKFPVKPESIVKKRLEVEEWVISLAFPYGRRLNRGMKSSGIFSFLPTEMVTGFPFIIQADFLLVSSRESILLDSPWNQGILSCVPSAFINAFVTLVKGADDAPSFSVPNLFNFIPVKSSSIPQLDSVRLSIKEKVAAEHIIPCEPYTSQRIFCKPSEVSRLIPAFWNVLIKAQKFGVDIRSLHSHGRYIVNSYFDNKEYDQVLGFLGVEYVEKAWYGKFIESSNLAKEVPDDIYVVLLHFIAHNWHNCFIDLPLLKSFYASGCVSLLSVRKATNGCQRLCIAQDDNSISWLLKWNQELMSASNLCFMPQSTQKALRVSRGVIEWLQESVNLQLVSVEDYGSKVVKALTDRRLVIAFTHFLYHSLINDYASDWCIRQLCSSLPIVDDYGYVTVQSTQVLMPAKVSKWAGLLGSNPWRTAHYVVLCTEYLSPGAFAGTYTSEGQILPFLQSHVKASDVPYVYPPDAAFATVYSPLTKENAFLLLEWIRNIRSKGTNNLQNFLNCIRTGSWLKTSIGYKPPSESFLPSSEWGNLLQISSVLVDIPLINQEFYGKNIWDYTEELKEIGVRFEFWQASKYIGKHLMDLAACSILTRGNVYSLLKLIRYLREKQLSPENLIQSVKDGRWLQTSHGSKTPSESILLDSKWTIASQVSSLPLIDTNFYGEEIVDYKTELDLLGVLVGFNKNYQLVADNFKIPTSSTSSHATIFILECIRHARAPDKLIEKARQTKWLKTHLGYKTPSESFLVASEVCLLNVVNGVPVIDVGFYGSRIRSYEEELKKIGVGVDIGDLSKVIATQLKQLVASSSVTTKNVLALLACYRKMCGTFPTDLLAFTHHEKWLHTRLGFRSPKDSILLDTEWESISSIASLPFIDGNSSFYGHSNEIYNYKNELKDFGVVVDFKSGAEFIIKGIRIPKNPSVITRGNVFSLLKCIHNLKGKMEVLPNEFMKSISQRWLKTTKGFKSPGECLLFDPKWGLQREDGPFIDDEFYGSEITSYKNQLKEIGVIVDATVGCLLIADHIKFHSDITAVSRVYMHLSEFKWESQNEAADWIWIPSGSGGGQWVGSSSCILHDKNHMFSSQLYVLDKYYETKLLGFFSKILGVRHGPNIQDYCKLWCSWEASLHHPTVLQCSAFWEFIAKHWNAKTEKLLVGCISKLPVQKNNEIMLSNKQDVFIPDDLLLKDLFGKCSDEAIFIWYPSTSTPSLSRANLNKIYISIGVRTISEAVEKDESFTAEGANVREADPGSLVSKDGLLKIILAFLCDTSLATSSAERHRIVKNLCNLQVLELDEPITVSYKLPLATGKNLIVKASKMFHWEKDNAKLFVQSIDGSKRKRGSIKFATFFADVISQGLLFEMPDQIAALSELIRLGCLLDFEEDDVEFLLKIKNLQLFAEDEELLSSISTSSKI</sequence>
<dbReference type="EMBL" id="AMZH03001932">
    <property type="protein sequence ID" value="RRT77435.1"/>
    <property type="molecule type" value="Genomic_DNA"/>
</dbReference>
<dbReference type="InterPro" id="IPR052957">
    <property type="entry name" value="Auxin_embryo_med"/>
</dbReference>